<feature type="transmembrane region" description="Helical" evidence="8">
    <location>
        <begin position="32"/>
        <end position="50"/>
    </location>
</feature>
<dbReference type="Pfam" id="PF03743">
    <property type="entry name" value="TrbI"/>
    <property type="match status" value="1"/>
</dbReference>
<evidence type="ECO:0000256" key="3">
    <source>
        <dbReference type="ARBA" id="ARBA00022475"/>
    </source>
</evidence>
<evidence type="ECO:0000256" key="5">
    <source>
        <dbReference type="ARBA" id="ARBA00022989"/>
    </source>
</evidence>
<keyword evidence="5 8" id="KW-1133">Transmembrane helix</keyword>
<keyword evidence="10" id="KW-1185">Reference proteome</keyword>
<dbReference type="InterPro" id="IPR005498">
    <property type="entry name" value="T4SS_VirB10/TraB/TrbI"/>
</dbReference>
<evidence type="ECO:0000256" key="7">
    <source>
        <dbReference type="SAM" id="MobiDB-lite"/>
    </source>
</evidence>
<dbReference type="EMBL" id="FOGC01000002">
    <property type="protein sequence ID" value="SEQ32937.1"/>
    <property type="molecule type" value="Genomic_DNA"/>
</dbReference>
<dbReference type="CDD" id="cd16429">
    <property type="entry name" value="VirB10"/>
    <property type="match status" value="1"/>
</dbReference>
<dbReference type="NCBIfam" id="NF038091">
    <property type="entry name" value="T4SS_VirB10"/>
    <property type="match status" value="1"/>
</dbReference>
<dbReference type="Proteomes" id="UP000242515">
    <property type="component" value="Unassembled WGS sequence"/>
</dbReference>
<evidence type="ECO:0000256" key="4">
    <source>
        <dbReference type="ARBA" id="ARBA00022692"/>
    </source>
</evidence>
<keyword evidence="6 8" id="KW-0472">Membrane</keyword>
<dbReference type="OrthoDB" id="9766860at2"/>
<evidence type="ECO:0000256" key="1">
    <source>
        <dbReference type="ARBA" id="ARBA00004162"/>
    </source>
</evidence>
<evidence type="ECO:0000256" key="8">
    <source>
        <dbReference type="SAM" id="Phobius"/>
    </source>
</evidence>
<organism evidence="9 10">
    <name type="scientific">Rosenbergiella nectarea</name>
    <dbReference type="NCBI Taxonomy" id="988801"/>
    <lineage>
        <taxon>Bacteria</taxon>
        <taxon>Pseudomonadati</taxon>
        <taxon>Pseudomonadota</taxon>
        <taxon>Gammaproteobacteria</taxon>
        <taxon>Enterobacterales</taxon>
        <taxon>Erwiniaceae</taxon>
        <taxon>Rosenbergiella</taxon>
    </lineage>
</organism>
<reference evidence="10" key="1">
    <citation type="submission" date="2016-10" db="EMBL/GenBank/DDBJ databases">
        <authorList>
            <person name="Varghese N."/>
            <person name="Submissions S."/>
        </authorList>
    </citation>
    <scope>NUCLEOTIDE SEQUENCE [LARGE SCALE GENOMIC DNA]</scope>
    <source>
        <strain evidence="10">8N4</strain>
    </source>
</reference>
<feature type="compositionally biased region" description="Polar residues" evidence="7">
    <location>
        <begin position="114"/>
        <end position="123"/>
    </location>
</feature>
<sequence length="354" mass="37907">MSQLPDEENRTFESQRGGFKGKKKSAVPGAKAFMLLLLILPMIFLVTLFLKHHSAQQATDSQKEDSRQQVSSLPNVVFHQQPIAEPSPPAPAPEVVVAPPPSNDGELEAAVQRRLSSPLSDQNQDSEHNSGIPDTSVPTTTPLGNQLDRLLTPMKMGAATAGVIKNRSLKILRGTFIPCGLTNELNTTVNGMLACRVSRDVYSADGLVKLIDKGAIIDGQVNAALKDGQKRVFVVWERIVSNDGVTIDLNSPATNQVGGAGVPGQVDTLFWQRFKSAILISMLDDAMTALVNTTQRGNVANYGTSSGGSNEIVSAVLPATIDIPPILYAHQGSAVGVYVARDLDFSRVYALAER</sequence>
<dbReference type="GO" id="GO:0005886">
    <property type="term" value="C:plasma membrane"/>
    <property type="evidence" value="ECO:0007669"/>
    <property type="project" value="UniProtKB-SubCell"/>
</dbReference>
<keyword evidence="4 8" id="KW-0812">Transmembrane</keyword>
<protein>
    <submittedName>
        <fullName evidence="9">Type IV secretion system protein VirB10</fullName>
    </submittedName>
</protein>
<dbReference type="Gene3D" id="2.40.128.260">
    <property type="entry name" value="Type IV secretion system, VirB10/TraB/TrbI"/>
    <property type="match status" value="2"/>
</dbReference>
<feature type="compositionally biased region" description="Polar residues" evidence="7">
    <location>
        <begin position="132"/>
        <end position="142"/>
    </location>
</feature>
<keyword evidence="3" id="KW-1003">Cell membrane</keyword>
<dbReference type="AlphaFoldDB" id="A0A1H9F4X8"/>
<accession>A0A1H9F4X8</accession>
<gene>
    <name evidence="9" type="ORF">SAMN05216522_102166</name>
</gene>
<feature type="region of interest" description="Disordered" evidence="7">
    <location>
        <begin position="1"/>
        <end position="24"/>
    </location>
</feature>
<feature type="compositionally biased region" description="Pro residues" evidence="7">
    <location>
        <begin position="85"/>
        <end position="102"/>
    </location>
</feature>
<dbReference type="InterPro" id="IPR042217">
    <property type="entry name" value="T4SS_VirB10/TrbI"/>
</dbReference>
<comment type="similarity">
    <text evidence="2">Belongs to the TrbI/VirB10 family.</text>
</comment>
<evidence type="ECO:0000256" key="6">
    <source>
        <dbReference type="ARBA" id="ARBA00023136"/>
    </source>
</evidence>
<evidence type="ECO:0000313" key="10">
    <source>
        <dbReference type="Proteomes" id="UP000242515"/>
    </source>
</evidence>
<dbReference type="RefSeq" id="WP_092672918.1">
    <property type="nucleotide sequence ID" value="NZ_FOGC01000002.1"/>
</dbReference>
<dbReference type="InterPro" id="IPR047695">
    <property type="entry name" value="T4SS_VirB10/PtlG"/>
</dbReference>
<dbReference type="STRING" id="988801.SAMN05216522_102166"/>
<feature type="region of interest" description="Disordered" evidence="7">
    <location>
        <begin position="81"/>
        <end position="142"/>
    </location>
</feature>
<evidence type="ECO:0000313" key="9">
    <source>
        <dbReference type="EMBL" id="SEQ32937.1"/>
    </source>
</evidence>
<proteinExistence type="inferred from homology"/>
<evidence type="ECO:0000256" key="2">
    <source>
        <dbReference type="ARBA" id="ARBA00010265"/>
    </source>
</evidence>
<name>A0A1H9F4X8_9GAMM</name>
<comment type="subcellular location">
    <subcellularLocation>
        <location evidence="1">Cell membrane</location>
        <topology evidence="1">Single-pass membrane protein</topology>
    </subcellularLocation>
</comment>